<dbReference type="EMBL" id="QTNY01000027">
    <property type="protein sequence ID" value="RQP70649.1"/>
    <property type="molecule type" value="Genomic_DNA"/>
</dbReference>
<dbReference type="Proteomes" id="UP000273734">
    <property type="component" value="Unassembled WGS sequence"/>
</dbReference>
<name>A0AB74D4D9_9BURK</name>
<accession>A0AB74D4D9</accession>
<protein>
    <submittedName>
        <fullName evidence="1">Uncharacterized protein</fullName>
    </submittedName>
</protein>
<dbReference type="RefSeq" id="WP_095403486.1">
    <property type="nucleotide sequence ID" value="NZ_NQMX01000022.1"/>
</dbReference>
<proteinExistence type="predicted"/>
<comment type="caution">
    <text evidence="1">The sequence shown here is derived from an EMBL/GenBank/DDBJ whole genome shotgun (WGS) entry which is preliminary data.</text>
</comment>
<reference evidence="1 2" key="1">
    <citation type="submission" date="2018-08" db="EMBL/GenBank/DDBJ databases">
        <title>Comparative analysis of Burkholderia isolates from Puerto Rico.</title>
        <authorList>
            <person name="Hall C."/>
            <person name="Sahl J."/>
            <person name="Wagner D."/>
        </authorList>
    </citation>
    <scope>NUCLEOTIDE SEQUENCE [LARGE SCALE GENOMIC DNA]</scope>
    <source>
        <strain evidence="1 2">Bp8964</strain>
    </source>
</reference>
<evidence type="ECO:0000313" key="1">
    <source>
        <dbReference type="EMBL" id="RQP70649.1"/>
    </source>
</evidence>
<dbReference type="AlphaFoldDB" id="A0AB74D4D9"/>
<gene>
    <name evidence="1" type="ORF">DF015_29820</name>
</gene>
<organism evidence="1 2">
    <name type="scientific">Burkholderia ubonensis</name>
    <dbReference type="NCBI Taxonomy" id="101571"/>
    <lineage>
        <taxon>Bacteria</taxon>
        <taxon>Pseudomonadati</taxon>
        <taxon>Pseudomonadota</taxon>
        <taxon>Betaproteobacteria</taxon>
        <taxon>Burkholderiales</taxon>
        <taxon>Burkholderiaceae</taxon>
        <taxon>Burkholderia</taxon>
        <taxon>Burkholderia cepacia complex</taxon>
    </lineage>
</organism>
<sequence length="154" mass="16501">MSECRDFFHVFKGNMEALGLDVPTSWFGAQGTTLANISALVAATERLGKTATVAELVGATLLSEKLLVAGALYASYYTGAAIGSAMVASAERLTCGRTADVSTAIRDFQSQTAIYVPYSLQLHLKMHPEILDPENPGRAIYAHKGLASARRRYS</sequence>
<evidence type="ECO:0000313" key="2">
    <source>
        <dbReference type="Proteomes" id="UP000273734"/>
    </source>
</evidence>